<dbReference type="PANTHER" id="PTHR12147:SF56">
    <property type="entry name" value="AMINOPEPTIDASE YDR415C-RELATED"/>
    <property type="match status" value="1"/>
</dbReference>
<evidence type="ECO:0000256" key="3">
    <source>
        <dbReference type="ARBA" id="ARBA00022723"/>
    </source>
</evidence>
<dbReference type="InterPro" id="IPR045175">
    <property type="entry name" value="M28_fam"/>
</dbReference>
<keyword evidence="4" id="KW-0732">Signal</keyword>
<dbReference type="CDD" id="cd05660">
    <property type="entry name" value="M28_like_PA"/>
    <property type="match status" value="1"/>
</dbReference>
<gene>
    <name evidence="8" type="ORF">METZ01_LOCUS35644</name>
</gene>
<keyword evidence="3" id="KW-0479">Metal-binding</keyword>
<feature type="domain" description="Peptidase M28" evidence="7">
    <location>
        <begin position="303"/>
        <end position="514"/>
    </location>
</feature>
<dbReference type="GO" id="GO:0046872">
    <property type="term" value="F:metal ion binding"/>
    <property type="evidence" value="ECO:0007669"/>
    <property type="project" value="UniProtKB-KW"/>
</dbReference>
<dbReference type="InterPro" id="IPR046450">
    <property type="entry name" value="PA_dom_sf"/>
</dbReference>
<dbReference type="GO" id="GO:0006508">
    <property type="term" value="P:proteolysis"/>
    <property type="evidence" value="ECO:0007669"/>
    <property type="project" value="UniProtKB-KW"/>
</dbReference>
<evidence type="ECO:0000256" key="6">
    <source>
        <dbReference type="ARBA" id="ARBA00022833"/>
    </source>
</evidence>
<dbReference type="AlphaFoldDB" id="A0A381QUI3"/>
<sequence>MKKIKIIALLILLQTTIVYSHTDGHDGQELSANKIDEQHLHQHIQILASDEFEGRAPGSEGGEKTKEYLVNAFQEFSLESINGDYLLDVPLVEVSVKKGSYISILQDDGEHKLQQGTEAVYWTKRVQEEVAVEESELVFAGYGIVAPEYGWNDYEGIDMRGKTAVLLINDPGFATQDPALFKGNAMTYYGRWTYKYEEAARQGAEAVIIIHETAPAAYPWQVVETSWQGKQIDLKREDMGLNRVKVEAWITHSVAHNLFEKSGLDFEKLKQQALNSNFKPLVMKGLKLKARLNNKIKFQNSHNVAAVKKGSVRPNEFILMMAHWDHLGTKEGQEGDNIYNGAVDNATGVAGLLELAETLNDYDNERSLLYLAVTAEESGLLGSAYFAEYPPVDLSQIVAGFNFDALQPGGKSKDVIIVGYGASQLEDILARKLKKFGKYILPDPEPEKGFFYRSDHISLSKKGVPTLYADAGFDKVDGGVEAGQRLADRYTTEDYHQPSDEYNPNWDLSGIVEQLSITAEIVLDLANSLNWPEWYEGNEFRSIREESRSSSQ</sequence>
<dbReference type="PANTHER" id="PTHR12147">
    <property type="entry name" value="METALLOPEPTIDASE M28 FAMILY MEMBER"/>
    <property type="match status" value="1"/>
</dbReference>
<protein>
    <recommendedName>
        <fullName evidence="7">Peptidase M28 domain-containing protein</fullName>
    </recommendedName>
</protein>
<keyword evidence="1" id="KW-0031">Aminopeptidase</keyword>
<keyword evidence="2" id="KW-0645">Protease</keyword>
<dbReference type="GO" id="GO:0008235">
    <property type="term" value="F:metalloexopeptidase activity"/>
    <property type="evidence" value="ECO:0007669"/>
    <property type="project" value="InterPro"/>
</dbReference>
<dbReference type="Pfam" id="PF04389">
    <property type="entry name" value="Peptidase_M28"/>
    <property type="match status" value="1"/>
</dbReference>
<dbReference type="EMBL" id="UINC01001523">
    <property type="protein sequence ID" value="SUZ82790.1"/>
    <property type="molecule type" value="Genomic_DNA"/>
</dbReference>
<evidence type="ECO:0000256" key="4">
    <source>
        <dbReference type="ARBA" id="ARBA00022729"/>
    </source>
</evidence>
<evidence type="ECO:0000313" key="8">
    <source>
        <dbReference type="EMBL" id="SUZ82790.1"/>
    </source>
</evidence>
<organism evidence="8">
    <name type="scientific">marine metagenome</name>
    <dbReference type="NCBI Taxonomy" id="408172"/>
    <lineage>
        <taxon>unclassified sequences</taxon>
        <taxon>metagenomes</taxon>
        <taxon>ecological metagenomes</taxon>
    </lineage>
</organism>
<dbReference type="InterPro" id="IPR007484">
    <property type="entry name" value="Peptidase_M28"/>
</dbReference>
<dbReference type="CDD" id="cd04821">
    <property type="entry name" value="PA_M28_1_2"/>
    <property type="match status" value="1"/>
</dbReference>
<accession>A0A381QUI3</accession>
<evidence type="ECO:0000256" key="1">
    <source>
        <dbReference type="ARBA" id="ARBA00022438"/>
    </source>
</evidence>
<keyword evidence="6" id="KW-0862">Zinc</keyword>
<evidence type="ECO:0000259" key="7">
    <source>
        <dbReference type="Pfam" id="PF04389"/>
    </source>
</evidence>
<proteinExistence type="predicted"/>
<dbReference type="GO" id="GO:0004177">
    <property type="term" value="F:aminopeptidase activity"/>
    <property type="evidence" value="ECO:0007669"/>
    <property type="project" value="UniProtKB-KW"/>
</dbReference>
<evidence type="ECO:0000256" key="2">
    <source>
        <dbReference type="ARBA" id="ARBA00022670"/>
    </source>
</evidence>
<dbReference type="Gene3D" id="3.40.630.10">
    <property type="entry name" value="Zn peptidases"/>
    <property type="match status" value="2"/>
</dbReference>
<dbReference type="SUPFAM" id="SSF53187">
    <property type="entry name" value="Zn-dependent exopeptidases"/>
    <property type="match status" value="1"/>
</dbReference>
<keyword evidence="5" id="KW-0378">Hydrolase</keyword>
<name>A0A381QUI3_9ZZZZ</name>
<dbReference type="SUPFAM" id="SSF52025">
    <property type="entry name" value="PA domain"/>
    <property type="match status" value="1"/>
</dbReference>
<evidence type="ECO:0000256" key="5">
    <source>
        <dbReference type="ARBA" id="ARBA00022801"/>
    </source>
</evidence>
<reference evidence="8" key="1">
    <citation type="submission" date="2018-05" db="EMBL/GenBank/DDBJ databases">
        <authorList>
            <person name="Lanie J.A."/>
            <person name="Ng W.-L."/>
            <person name="Kazmierczak K.M."/>
            <person name="Andrzejewski T.M."/>
            <person name="Davidsen T.M."/>
            <person name="Wayne K.J."/>
            <person name="Tettelin H."/>
            <person name="Glass J.I."/>
            <person name="Rusch D."/>
            <person name="Podicherti R."/>
            <person name="Tsui H.-C.T."/>
            <person name="Winkler M.E."/>
        </authorList>
    </citation>
    <scope>NUCLEOTIDE SEQUENCE</scope>
</reference>